<sequence>MSRVGTTSLPEHIGATVTVAGWVHRRRQLKSVTFLIVRDGTGLAQVVVTDADLRTRLAELPEESVVEVTGRVVGNPAAPAGVELVGPTVRPLGDPAVPPPFDVYRPELTAALPTQLDHAAVALRHPTRSAALRVSAALVAGFRSTLDGLGFVEVHTPKIVASATESGANVFAIDYFGRPGYLAQSPQFYKQMLVGVLERVYEVGPVFRAEPHDTTRHLAQYTSLDVEFGFVTDHRDVMELLRAVLAGMLEQLQDRATTALATLGVTLPPVPPEIPAVHFTEALAIAGAPPDEPDLAPAHERALGEWARTEHHSDFLFVTGYPMAKRPFYTHPATTDAPSGAPTQAYSNGFDLLFRGVELVTGGQRLHRHQDYLEALAARAEDETPYTSYLDAFRHGMPPHGGFALGLERLVARLLGAGNVREVAAFPRDLHRLTP</sequence>
<evidence type="ECO:0000256" key="9">
    <source>
        <dbReference type="HAMAP-Rule" id="MF_02075"/>
    </source>
</evidence>
<evidence type="ECO:0000256" key="3">
    <source>
        <dbReference type="ARBA" id="ARBA00022490"/>
    </source>
</evidence>
<dbReference type="InterPro" id="IPR004365">
    <property type="entry name" value="NA-bd_OB_tRNA"/>
</dbReference>
<keyword evidence="8 9" id="KW-0030">Aminoacyl-tRNA synthetase</keyword>
<dbReference type="InterPro" id="IPR004364">
    <property type="entry name" value="Aa-tRNA-synt_II"/>
</dbReference>
<keyword evidence="6 9" id="KW-0067">ATP-binding</keyword>
<feature type="binding site" evidence="9">
    <location>
        <begin position="216"/>
        <end position="218"/>
    </location>
    <ligand>
        <name>ATP</name>
        <dbReference type="ChEBI" id="CHEBI:30616"/>
    </ligand>
</feature>
<dbReference type="Pfam" id="PF00152">
    <property type="entry name" value="tRNA-synt_2"/>
    <property type="match status" value="1"/>
</dbReference>
<dbReference type="EMBL" id="JBHSPR010000032">
    <property type="protein sequence ID" value="MFC6020586.1"/>
    <property type="molecule type" value="Genomic_DNA"/>
</dbReference>
<dbReference type="InterPro" id="IPR012340">
    <property type="entry name" value="NA-bd_OB-fold"/>
</dbReference>
<feature type="binding site" evidence="9">
    <location>
        <begin position="208"/>
        <end position="210"/>
    </location>
    <ligand>
        <name>ATP</name>
        <dbReference type="ChEBI" id="CHEBI:30616"/>
    </ligand>
</feature>
<keyword evidence="3 9" id="KW-0963">Cytoplasm</keyword>
<dbReference type="RefSeq" id="WP_377427950.1">
    <property type="nucleotide sequence ID" value="NZ_JBHSPR010000032.1"/>
</dbReference>
<dbReference type="PROSITE" id="PS50862">
    <property type="entry name" value="AA_TRNA_LIGASE_II"/>
    <property type="match status" value="1"/>
</dbReference>
<evidence type="ECO:0000256" key="5">
    <source>
        <dbReference type="ARBA" id="ARBA00022741"/>
    </source>
</evidence>
<evidence type="ECO:0000313" key="12">
    <source>
        <dbReference type="Proteomes" id="UP001596203"/>
    </source>
</evidence>
<keyword evidence="7 9" id="KW-0648">Protein biosynthesis</keyword>
<dbReference type="HAMAP" id="MF_02075">
    <property type="entry name" value="Asp_tRNA_synth_type2"/>
    <property type="match status" value="1"/>
</dbReference>
<feature type="binding site" evidence="9">
    <location>
        <position position="361"/>
    </location>
    <ligand>
        <name>L-aspartate</name>
        <dbReference type="ChEBI" id="CHEBI:29991"/>
    </ligand>
</feature>
<evidence type="ECO:0000256" key="2">
    <source>
        <dbReference type="ARBA" id="ARBA00005312"/>
    </source>
</evidence>
<proteinExistence type="inferred from homology"/>
<feature type="site" description="Important for tRNA non-discrimination" evidence="9">
    <location>
        <position position="79"/>
    </location>
</feature>
<evidence type="ECO:0000259" key="10">
    <source>
        <dbReference type="PROSITE" id="PS50862"/>
    </source>
</evidence>
<protein>
    <recommendedName>
        <fullName evidence="9">Aspartate--tRNA(Asp/Asn) ligase</fullName>
        <ecNumber evidence="9">6.1.1.23</ecNumber>
    </recommendedName>
    <alternativeName>
        <fullName evidence="9">Aspartyl-tRNA synthetase</fullName>
        <shortName evidence="9">AspRS</shortName>
    </alternativeName>
    <alternativeName>
        <fullName evidence="9">Non-discriminating aspartyl-tRNA synthetase</fullName>
        <shortName evidence="9">ND-AspRS</shortName>
    </alternativeName>
</protein>
<comment type="subunit">
    <text evidence="9">Homodimer.</text>
</comment>
<evidence type="ECO:0000256" key="4">
    <source>
        <dbReference type="ARBA" id="ARBA00022598"/>
    </source>
</evidence>
<dbReference type="InterPro" id="IPR004523">
    <property type="entry name" value="Asp-tRNA_synthase_2"/>
</dbReference>
<evidence type="ECO:0000256" key="8">
    <source>
        <dbReference type="ARBA" id="ARBA00023146"/>
    </source>
</evidence>
<feature type="binding site" evidence="9">
    <location>
        <position position="208"/>
    </location>
    <ligand>
        <name>L-aspartate</name>
        <dbReference type="ChEBI" id="CHEBI:29991"/>
    </ligand>
</feature>
<name>A0ABW1KFV5_9ACTN</name>
<dbReference type="GO" id="GO:0050560">
    <property type="term" value="F:aspartate-tRNA(Asn) ligase activity"/>
    <property type="evidence" value="ECO:0007669"/>
    <property type="project" value="UniProtKB-EC"/>
</dbReference>
<keyword evidence="4 9" id="KW-0436">Ligase</keyword>
<dbReference type="Gene3D" id="2.40.50.140">
    <property type="entry name" value="Nucleic acid-binding proteins"/>
    <property type="match status" value="1"/>
</dbReference>
<dbReference type="InterPro" id="IPR045864">
    <property type="entry name" value="aa-tRNA-synth_II/BPL/LPL"/>
</dbReference>
<comment type="caution">
    <text evidence="11">The sequence shown here is derived from an EMBL/GenBank/DDBJ whole genome shotgun (WGS) entry which is preliminary data.</text>
</comment>
<dbReference type="SUPFAM" id="SSF50249">
    <property type="entry name" value="Nucleic acid-binding proteins"/>
    <property type="match status" value="1"/>
</dbReference>
<dbReference type="InterPro" id="IPR006195">
    <property type="entry name" value="aa-tRNA-synth_II"/>
</dbReference>
<dbReference type="InterPro" id="IPR002312">
    <property type="entry name" value="Asp/Asn-tRNA-synth_IIb"/>
</dbReference>
<dbReference type="Gene3D" id="3.30.930.10">
    <property type="entry name" value="Bira Bifunctional Protein, Domain 2"/>
    <property type="match status" value="1"/>
</dbReference>
<feature type="binding site" evidence="9">
    <location>
        <position position="358"/>
    </location>
    <ligand>
        <name>ATP</name>
        <dbReference type="ChEBI" id="CHEBI:30616"/>
    </ligand>
</feature>
<organism evidence="11 12">
    <name type="scientific">Plantactinospora solaniradicis</name>
    <dbReference type="NCBI Taxonomy" id="1723736"/>
    <lineage>
        <taxon>Bacteria</taxon>
        <taxon>Bacillati</taxon>
        <taxon>Actinomycetota</taxon>
        <taxon>Actinomycetes</taxon>
        <taxon>Micromonosporales</taxon>
        <taxon>Micromonosporaceae</taxon>
        <taxon>Plantactinospora</taxon>
    </lineage>
</organism>
<dbReference type="PANTHER" id="PTHR43450">
    <property type="entry name" value="ASPARTYL-TRNA SYNTHETASE"/>
    <property type="match status" value="1"/>
</dbReference>
<evidence type="ECO:0000256" key="6">
    <source>
        <dbReference type="ARBA" id="ARBA00022840"/>
    </source>
</evidence>
<evidence type="ECO:0000256" key="1">
    <source>
        <dbReference type="ARBA" id="ARBA00004496"/>
    </source>
</evidence>
<dbReference type="Proteomes" id="UP001596203">
    <property type="component" value="Unassembled WGS sequence"/>
</dbReference>
<gene>
    <name evidence="9 11" type="primary">aspS</name>
    <name evidence="11" type="ORF">ACFP2T_30990</name>
</gene>
<feature type="binding site" evidence="9">
    <location>
        <position position="365"/>
    </location>
    <ligand>
        <name>L-aspartate</name>
        <dbReference type="ChEBI" id="CHEBI:29991"/>
    </ligand>
</feature>
<accession>A0ABW1KFV5</accession>
<feature type="binding site" evidence="9">
    <location>
        <position position="165"/>
    </location>
    <ligand>
        <name>L-aspartate</name>
        <dbReference type="ChEBI" id="CHEBI:29991"/>
    </ligand>
</feature>
<keyword evidence="5 9" id="KW-0547">Nucleotide-binding</keyword>
<comment type="subcellular location">
    <subcellularLocation>
        <location evidence="1 9">Cytoplasm</location>
    </subcellularLocation>
</comment>
<reference evidence="12" key="1">
    <citation type="journal article" date="2019" name="Int. J. Syst. Evol. Microbiol.">
        <title>The Global Catalogue of Microorganisms (GCM) 10K type strain sequencing project: providing services to taxonomists for standard genome sequencing and annotation.</title>
        <authorList>
            <consortium name="The Broad Institute Genomics Platform"/>
            <consortium name="The Broad Institute Genome Sequencing Center for Infectious Disease"/>
            <person name="Wu L."/>
            <person name="Ma J."/>
        </authorList>
    </citation>
    <scope>NUCLEOTIDE SEQUENCE [LARGE SCALE GENOMIC DNA]</scope>
    <source>
        <strain evidence="12">ZS-35-S2</strain>
    </source>
</reference>
<dbReference type="PANTHER" id="PTHR43450:SF1">
    <property type="entry name" value="ASPARTATE--TRNA LIGASE, CYTOPLASMIC"/>
    <property type="match status" value="1"/>
</dbReference>
<feature type="binding site" evidence="9">
    <location>
        <begin position="406"/>
        <end position="409"/>
    </location>
    <ligand>
        <name>ATP</name>
        <dbReference type="ChEBI" id="CHEBI:30616"/>
    </ligand>
</feature>
<evidence type="ECO:0000256" key="7">
    <source>
        <dbReference type="ARBA" id="ARBA00022917"/>
    </source>
</evidence>
<comment type="similarity">
    <text evidence="2 9">Belongs to the class-II aminoacyl-tRNA synthetase family. Type 2 subfamily.</text>
</comment>
<dbReference type="SUPFAM" id="SSF55681">
    <property type="entry name" value="Class II aaRS and biotin synthetases"/>
    <property type="match status" value="1"/>
</dbReference>
<dbReference type="PRINTS" id="PR01042">
    <property type="entry name" value="TRNASYNTHASP"/>
</dbReference>
<dbReference type="EC" id="6.1.1.23" evidence="9"/>
<dbReference type="NCBIfam" id="NF003483">
    <property type="entry name" value="PRK05159.1"/>
    <property type="match status" value="1"/>
</dbReference>
<keyword evidence="12" id="KW-1185">Reference proteome</keyword>
<dbReference type="Pfam" id="PF01336">
    <property type="entry name" value="tRNA_anti-codon"/>
    <property type="match status" value="1"/>
</dbReference>
<feature type="domain" description="Aminoacyl-transfer RNA synthetases class-II family profile" evidence="10">
    <location>
        <begin position="132"/>
        <end position="435"/>
    </location>
</feature>
<evidence type="ECO:0000313" key="11">
    <source>
        <dbReference type="EMBL" id="MFC6020586.1"/>
    </source>
</evidence>
<comment type="catalytic activity">
    <reaction evidence="9">
        <text>tRNA(Asx) + L-aspartate + ATP = L-aspartyl-tRNA(Asx) + AMP + diphosphate</text>
        <dbReference type="Rhea" id="RHEA:18349"/>
        <dbReference type="Rhea" id="RHEA-COMP:9710"/>
        <dbReference type="Rhea" id="RHEA-COMP:9711"/>
        <dbReference type="ChEBI" id="CHEBI:29991"/>
        <dbReference type="ChEBI" id="CHEBI:30616"/>
        <dbReference type="ChEBI" id="CHEBI:33019"/>
        <dbReference type="ChEBI" id="CHEBI:78442"/>
        <dbReference type="ChEBI" id="CHEBI:78516"/>
        <dbReference type="ChEBI" id="CHEBI:456215"/>
        <dbReference type="EC" id="6.1.1.23"/>
    </reaction>
</comment>
<comment type="function">
    <text evidence="9">Aspartyl-tRNA synthetase with relaxed tRNA specificity since it is able to aspartylate not only its cognate tRNA(Asp) but also tRNA(Asn). Reaction proceeds in two steps: L-aspartate is first activated by ATP to form Asp-AMP and then transferred to the acceptor end of tRNA(Asp/Asn).</text>
</comment>
<feature type="region of interest" description="Aspartate" evidence="9">
    <location>
        <begin position="187"/>
        <end position="190"/>
    </location>
</feature>